<dbReference type="InterPro" id="IPR044810">
    <property type="entry name" value="WRKY_plant"/>
</dbReference>
<dbReference type="AlphaFoldDB" id="A0A835BV26"/>
<dbReference type="PROSITE" id="PS50811">
    <property type="entry name" value="WRKY"/>
    <property type="match status" value="3"/>
</dbReference>
<keyword evidence="3" id="KW-0238">DNA-binding</keyword>
<feature type="compositionally biased region" description="Basic and acidic residues" evidence="6">
    <location>
        <begin position="534"/>
        <end position="553"/>
    </location>
</feature>
<name>A0A835BV26_9POAL</name>
<feature type="region of interest" description="Disordered" evidence="6">
    <location>
        <begin position="222"/>
        <end position="248"/>
    </location>
</feature>
<dbReference type="GO" id="GO:0043565">
    <property type="term" value="F:sequence-specific DNA binding"/>
    <property type="evidence" value="ECO:0007669"/>
    <property type="project" value="InterPro"/>
</dbReference>
<evidence type="ECO:0000256" key="3">
    <source>
        <dbReference type="ARBA" id="ARBA00023125"/>
    </source>
</evidence>
<feature type="compositionally biased region" description="Basic residues" evidence="6">
    <location>
        <begin position="653"/>
        <end position="668"/>
    </location>
</feature>
<feature type="region of interest" description="Disordered" evidence="6">
    <location>
        <begin position="303"/>
        <end position="331"/>
    </location>
</feature>
<protein>
    <recommendedName>
        <fullName evidence="7">WRKY domain-containing protein</fullName>
    </recommendedName>
</protein>
<dbReference type="Proteomes" id="UP000636709">
    <property type="component" value="Unassembled WGS sequence"/>
</dbReference>
<evidence type="ECO:0000259" key="7">
    <source>
        <dbReference type="PROSITE" id="PS50811"/>
    </source>
</evidence>
<feature type="domain" description="WRKY" evidence="7">
    <location>
        <begin position="348"/>
        <end position="393"/>
    </location>
</feature>
<dbReference type="InterPro" id="IPR003657">
    <property type="entry name" value="WRKY_dom"/>
</dbReference>
<dbReference type="SUPFAM" id="SSF118290">
    <property type="entry name" value="WRKY DNA-binding domain"/>
    <property type="match status" value="2"/>
</dbReference>
<dbReference type="OrthoDB" id="692944at2759"/>
<feature type="compositionally biased region" description="Basic residues" evidence="6">
    <location>
        <begin position="139"/>
        <end position="153"/>
    </location>
</feature>
<accession>A0A835BV26</accession>
<gene>
    <name evidence="8" type="ORF">HU200_034705</name>
</gene>
<sequence length="693" mass="75053">MAANVVAEVGNSSHLVIARRHPIIPARFLLPNPSPESPLPPNPTLSSQIAVFSISVHRRPPWSPAYVASLPPSILVQVCGCDSFILVAAVSLLFGRPASRALAPSPAPPRATFGALIQREEGVDSYARSRGYCWIKSRRRGASPPAGRRRSRLAGRPVKEGSCVGHGKDPGKAEPCEAHVGVPEKTDRSIPTELVADRILMADCATHSTRPPMMAGAEIGLQAGSPEPQSQWEDYRGGRSRRTSRRRMLGASSGEFTINTLPLERLSDDGYNWRNYYKCTFVGCPTKKKVGRSQDGQTIDVVYKGTHNHDRPARSSSSRDRDTLDSMRWGSPRPAAAGLRCTCCPDRSEMDILDDGYRWRMYGSKVFKGNPNPRRYYRCATDGCPMLKHVERAGFIVSVRGGNRTVLQPDRTGTTGYRGNRTGLTGFVNPAHDPRSVVTTYNGKHNHQAPSAVTPSGASAQGPVGGSFVMPVTGELLQEPAVPEVAEVRRARVKLFQLVVVTRDWRAMGQRLQWQRGHSVQQQPDLVPCSKEAGSSKRRDDGSSSQAKGERSFEAKVAGADAALFIGLDSPLQGSAARRGGPPQNVRHWLLALSLPADWLSLKPLAGRLSAVVTVPPPAGSASIATGSPLFPPFFISSVAGDTAHPAVEGPARRHHATGSSPVRRRGHSPCRACRLRKGWPARCQDGFPWIVS</sequence>
<keyword evidence="5" id="KW-0539">Nucleus</keyword>
<keyword evidence="9" id="KW-1185">Reference proteome</keyword>
<feature type="region of interest" description="Disordered" evidence="6">
    <location>
        <begin position="139"/>
        <end position="175"/>
    </location>
</feature>
<feature type="region of interest" description="Disordered" evidence="6">
    <location>
        <begin position="646"/>
        <end position="668"/>
    </location>
</feature>
<evidence type="ECO:0000256" key="4">
    <source>
        <dbReference type="ARBA" id="ARBA00023163"/>
    </source>
</evidence>
<evidence type="ECO:0000256" key="6">
    <source>
        <dbReference type="SAM" id="MobiDB-lite"/>
    </source>
</evidence>
<dbReference type="SMART" id="SM00774">
    <property type="entry name" value="WRKY"/>
    <property type="match status" value="2"/>
</dbReference>
<evidence type="ECO:0000313" key="8">
    <source>
        <dbReference type="EMBL" id="KAF8699434.1"/>
    </source>
</evidence>
<dbReference type="GO" id="GO:0003700">
    <property type="term" value="F:DNA-binding transcription factor activity"/>
    <property type="evidence" value="ECO:0007669"/>
    <property type="project" value="InterPro"/>
</dbReference>
<feature type="compositionally biased region" description="Basic residues" evidence="6">
    <location>
        <begin position="238"/>
        <end position="248"/>
    </location>
</feature>
<feature type="region of interest" description="Disordered" evidence="6">
    <location>
        <begin position="516"/>
        <end position="553"/>
    </location>
</feature>
<dbReference type="PANTHER" id="PTHR31221">
    <property type="entry name" value="WRKY TRANSCRIPTION FACTOR PROTEIN 1-RELATED"/>
    <property type="match status" value="1"/>
</dbReference>
<dbReference type="PANTHER" id="PTHR31221:SF1">
    <property type="entry name" value="WRKY TRANSCRIPTION FACTOR 33-RELATED"/>
    <property type="match status" value="1"/>
</dbReference>
<feature type="compositionally biased region" description="Basic and acidic residues" evidence="6">
    <location>
        <begin position="307"/>
        <end position="325"/>
    </location>
</feature>
<feature type="compositionally biased region" description="Basic and acidic residues" evidence="6">
    <location>
        <begin position="166"/>
        <end position="175"/>
    </location>
</feature>
<feature type="domain" description="WRKY" evidence="7">
    <location>
        <begin position="432"/>
        <end position="450"/>
    </location>
</feature>
<feature type="compositionally biased region" description="Low complexity" evidence="6">
    <location>
        <begin position="411"/>
        <end position="425"/>
    </location>
</feature>
<keyword evidence="4" id="KW-0804">Transcription</keyword>
<dbReference type="EMBL" id="JACEFO010001851">
    <property type="protein sequence ID" value="KAF8699434.1"/>
    <property type="molecule type" value="Genomic_DNA"/>
</dbReference>
<comment type="subcellular location">
    <subcellularLocation>
        <location evidence="1">Nucleus</location>
    </subcellularLocation>
</comment>
<organism evidence="8 9">
    <name type="scientific">Digitaria exilis</name>
    <dbReference type="NCBI Taxonomy" id="1010633"/>
    <lineage>
        <taxon>Eukaryota</taxon>
        <taxon>Viridiplantae</taxon>
        <taxon>Streptophyta</taxon>
        <taxon>Embryophyta</taxon>
        <taxon>Tracheophyta</taxon>
        <taxon>Spermatophyta</taxon>
        <taxon>Magnoliopsida</taxon>
        <taxon>Liliopsida</taxon>
        <taxon>Poales</taxon>
        <taxon>Poaceae</taxon>
        <taxon>PACMAD clade</taxon>
        <taxon>Panicoideae</taxon>
        <taxon>Panicodae</taxon>
        <taxon>Paniceae</taxon>
        <taxon>Anthephorinae</taxon>
        <taxon>Digitaria</taxon>
    </lineage>
</organism>
<evidence type="ECO:0000256" key="2">
    <source>
        <dbReference type="ARBA" id="ARBA00023015"/>
    </source>
</evidence>
<dbReference type="InterPro" id="IPR036576">
    <property type="entry name" value="WRKY_dom_sf"/>
</dbReference>
<dbReference type="Gene3D" id="2.20.25.80">
    <property type="entry name" value="WRKY domain"/>
    <property type="match status" value="2"/>
</dbReference>
<keyword evidence="2" id="KW-0805">Transcription regulation</keyword>
<dbReference type="Pfam" id="PF03106">
    <property type="entry name" value="WRKY"/>
    <property type="match status" value="2"/>
</dbReference>
<reference evidence="8" key="1">
    <citation type="submission" date="2020-07" db="EMBL/GenBank/DDBJ databases">
        <title>Genome sequence and genetic diversity analysis of an under-domesticated orphan crop, white fonio (Digitaria exilis).</title>
        <authorList>
            <person name="Bennetzen J.L."/>
            <person name="Chen S."/>
            <person name="Ma X."/>
            <person name="Wang X."/>
            <person name="Yssel A.E.J."/>
            <person name="Chaluvadi S.R."/>
            <person name="Johnson M."/>
            <person name="Gangashetty P."/>
            <person name="Hamidou F."/>
            <person name="Sanogo M.D."/>
            <person name="Zwaenepoel A."/>
            <person name="Wallace J."/>
            <person name="Van De Peer Y."/>
            <person name="Van Deynze A."/>
        </authorList>
    </citation>
    <scope>NUCLEOTIDE SEQUENCE</scope>
    <source>
        <tissue evidence="8">Leaves</tissue>
    </source>
</reference>
<feature type="domain" description="WRKY" evidence="7">
    <location>
        <begin position="274"/>
        <end position="312"/>
    </location>
</feature>
<comment type="caution">
    <text evidence="8">The sequence shown here is derived from an EMBL/GenBank/DDBJ whole genome shotgun (WGS) entry which is preliminary data.</text>
</comment>
<dbReference type="GO" id="GO:0005634">
    <property type="term" value="C:nucleus"/>
    <property type="evidence" value="ECO:0007669"/>
    <property type="project" value="UniProtKB-SubCell"/>
</dbReference>
<evidence type="ECO:0000256" key="5">
    <source>
        <dbReference type="ARBA" id="ARBA00023242"/>
    </source>
</evidence>
<feature type="region of interest" description="Disordered" evidence="6">
    <location>
        <begin position="406"/>
        <end position="425"/>
    </location>
</feature>
<proteinExistence type="predicted"/>
<evidence type="ECO:0000256" key="1">
    <source>
        <dbReference type="ARBA" id="ARBA00004123"/>
    </source>
</evidence>
<evidence type="ECO:0000313" key="9">
    <source>
        <dbReference type="Proteomes" id="UP000636709"/>
    </source>
</evidence>